<dbReference type="Proteomes" id="UP000198919">
    <property type="component" value="Unassembled WGS sequence"/>
</dbReference>
<reference evidence="1 4" key="3">
    <citation type="journal article" date="2017" name="Nat. Microbiol.">
        <title>Natural product diversity associated with the nematode symbionts Photorhabdus and Xenorhabdus.</title>
        <authorList>
            <person name="Tobias N.J."/>
            <person name="Wolff H."/>
            <person name="Djahanschiri B."/>
            <person name="Grundmann F."/>
            <person name="Kronenwerth M."/>
            <person name="Shi Y.M."/>
            <person name="Simonyi S."/>
            <person name="Grun P."/>
            <person name="Shapiro-Ilan D."/>
            <person name="Pidot S.J."/>
            <person name="Stinear T.P."/>
            <person name="Ebersberger I."/>
            <person name="Bode H.B."/>
        </authorList>
    </citation>
    <scope>NUCLEOTIDE SEQUENCE [LARGE SCALE GENOMIC DNA]</scope>
    <source>
        <strain evidence="1 4">DSM 17908</strain>
    </source>
</reference>
<dbReference type="EMBL" id="FORG01000001">
    <property type="protein sequence ID" value="SFI44614.1"/>
    <property type="molecule type" value="Genomic_DNA"/>
</dbReference>
<accession>A0A1I3I9E0</accession>
<evidence type="ECO:0000313" key="3">
    <source>
        <dbReference type="Proteomes" id="UP000198919"/>
    </source>
</evidence>
<evidence type="ECO:0000313" key="2">
    <source>
        <dbReference type="EMBL" id="SFI44614.1"/>
    </source>
</evidence>
<gene>
    <name evidence="2" type="ORF">SAMN05421680_101246</name>
    <name evidence="1" type="ORF">Xmau_02748</name>
</gene>
<evidence type="ECO:0000313" key="1">
    <source>
        <dbReference type="EMBL" id="PHM39406.1"/>
    </source>
</evidence>
<dbReference type="AlphaFoldDB" id="A0A1I3I9E0"/>
<proteinExistence type="predicted"/>
<reference evidence="3" key="2">
    <citation type="submission" date="2016-10" db="EMBL/GenBank/DDBJ databases">
        <authorList>
            <person name="Varghese N."/>
            <person name="Submissions S."/>
        </authorList>
    </citation>
    <scope>NUCLEOTIDE SEQUENCE [LARGE SCALE GENOMIC DNA]</scope>
    <source>
        <strain evidence="3">DSM 17908</strain>
    </source>
</reference>
<reference evidence="2" key="1">
    <citation type="submission" date="2016-10" db="EMBL/GenBank/DDBJ databases">
        <authorList>
            <person name="de Groot N.N."/>
        </authorList>
    </citation>
    <scope>NUCLEOTIDE SEQUENCE [LARGE SCALE GENOMIC DNA]</scope>
    <source>
        <strain evidence="2">DSM 17908</strain>
    </source>
</reference>
<sequence>MYVKMFKMTKDKITGKSTVIEHFSRLGDKITYLQRSYGHIKPVGFALRGFFEGDHGHEIVYSNVFSIAGDVAPIMPPGNLFFHSRSDYVDYMKNHSEFRSNHVGFIVWDHSGLFIFDPSSGGQLVDADNFSQEGIERCLNMMYIRQNKLRRAKILLIIKPNFSAEKNACIFGALK</sequence>
<dbReference type="EMBL" id="NITY01000010">
    <property type="protein sequence ID" value="PHM39406.1"/>
    <property type="molecule type" value="Genomic_DNA"/>
</dbReference>
<evidence type="ECO:0000313" key="4">
    <source>
        <dbReference type="Proteomes" id="UP000224607"/>
    </source>
</evidence>
<name>A0A1I3I9E0_9GAMM</name>
<dbReference type="Proteomes" id="UP000224607">
    <property type="component" value="Unassembled WGS sequence"/>
</dbReference>
<protein>
    <submittedName>
        <fullName evidence="2">Uncharacterized protein</fullName>
    </submittedName>
</protein>
<organism evidence="2 3">
    <name type="scientific">Xenorhabdus mauleonii</name>
    <dbReference type="NCBI Taxonomy" id="351675"/>
    <lineage>
        <taxon>Bacteria</taxon>
        <taxon>Pseudomonadati</taxon>
        <taxon>Pseudomonadota</taxon>
        <taxon>Gammaproteobacteria</taxon>
        <taxon>Enterobacterales</taxon>
        <taxon>Morganellaceae</taxon>
        <taxon>Xenorhabdus</taxon>
    </lineage>
</organism>
<keyword evidence="4" id="KW-1185">Reference proteome</keyword>